<dbReference type="PANTHER" id="PTHR14907:SF4">
    <property type="entry name" value="SUPPRESSOR APC DOMAIN-CONTAINING PROTEIN 1"/>
    <property type="match status" value="1"/>
</dbReference>
<feature type="region of interest" description="Disordered" evidence="1">
    <location>
        <begin position="120"/>
        <end position="148"/>
    </location>
</feature>
<organism evidence="2 3">
    <name type="scientific">Ailuropoda melanoleuca</name>
    <name type="common">Giant panda</name>
    <dbReference type="NCBI Taxonomy" id="9646"/>
    <lineage>
        <taxon>Eukaryota</taxon>
        <taxon>Metazoa</taxon>
        <taxon>Chordata</taxon>
        <taxon>Craniata</taxon>
        <taxon>Vertebrata</taxon>
        <taxon>Euteleostomi</taxon>
        <taxon>Mammalia</taxon>
        <taxon>Eutheria</taxon>
        <taxon>Laurasiatheria</taxon>
        <taxon>Carnivora</taxon>
        <taxon>Caniformia</taxon>
        <taxon>Ursidae</taxon>
        <taxon>Ailuropoda</taxon>
    </lineage>
</organism>
<protein>
    <submittedName>
        <fullName evidence="2">Suppressor APC domain containing 1</fullName>
    </submittedName>
</protein>
<reference evidence="2" key="3">
    <citation type="submission" date="2025-09" db="UniProtKB">
        <authorList>
            <consortium name="Ensembl"/>
        </authorList>
    </citation>
    <scope>IDENTIFICATION</scope>
</reference>
<dbReference type="GeneTree" id="ENSGT00500000045192"/>
<evidence type="ECO:0000313" key="3">
    <source>
        <dbReference type="Proteomes" id="UP000008912"/>
    </source>
</evidence>
<evidence type="ECO:0000256" key="1">
    <source>
        <dbReference type="SAM" id="MobiDB-lite"/>
    </source>
</evidence>
<dbReference type="Proteomes" id="UP000008912">
    <property type="component" value="Unassembled WGS sequence"/>
</dbReference>
<keyword evidence="3" id="KW-1185">Reference proteome</keyword>
<dbReference type="AlphaFoldDB" id="A0A7N5KND8"/>
<dbReference type="PANTHER" id="PTHR14907">
    <property type="entry name" value="FI14130P"/>
    <property type="match status" value="1"/>
</dbReference>
<reference evidence="2 3" key="1">
    <citation type="journal article" date="2010" name="Nature">
        <title>The sequence and de novo assembly of the giant panda genome.</title>
        <authorList>
            <person name="Li R."/>
            <person name="Fan W."/>
            <person name="Tian G."/>
            <person name="Zhu H."/>
            <person name="He L."/>
            <person name="Cai J."/>
            <person name="Huang Q."/>
            <person name="Cai Q."/>
            <person name="Li B."/>
            <person name="Bai Y."/>
            <person name="Zhang Z."/>
            <person name="Zhang Y."/>
            <person name="Wang W."/>
            <person name="Li J."/>
            <person name="Wei F."/>
            <person name="Li H."/>
            <person name="Jian M."/>
            <person name="Li J."/>
            <person name="Zhang Z."/>
            <person name="Nielsen R."/>
            <person name="Li D."/>
            <person name="Gu W."/>
            <person name="Yang Z."/>
            <person name="Xuan Z."/>
            <person name="Ryder O.A."/>
            <person name="Leung F.C."/>
            <person name="Zhou Y."/>
            <person name="Cao J."/>
            <person name="Sun X."/>
            <person name="Fu Y."/>
            <person name="Fang X."/>
            <person name="Guo X."/>
            <person name="Wang B."/>
            <person name="Hou R."/>
            <person name="Shen F."/>
            <person name="Mu B."/>
            <person name="Ni P."/>
            <person name="Lin R."/>
            <person name="Qian W."/>
            <person name="Wang G."/>
            <person name="Yu C."/>
            <person name="Nie W."/>
            <person name="Wang J."/>
            <person name="Wu Z."/>
            <person name="Liang H."/>
            <person name="Min J."/>
            <person name="Wu Q."/>
            <person name="Cheng S."/>
            <person name="Ruan J."/>
            <person name="Wang M."/>
            <person name="Shi Z."/>
            <person name="Wen M."/>
            <person name="Liu B."/>
            <person name="Ren X."/>
            <person name="Zheng H."/>
            <person name="Dong D."/>
            <person name="Cook K."/>
            <person name="Shan G."/>
            <person name="Zhang H."/>
            <person name="Kosiol C."/>
            <person name="Xie X."/>
            <person name="Lu Z."/>
            <person name="Zheng H."/>
            <person name="Li Y."/>
            <person name="Steiner C.C."/>
            <person name="Lam T.T."/>
            <person name="Lin S."/>
            <person name="Zhang Q."/>
            <person name="Li G."/>
            <person name="Tian J."/>
            <person name="Gong T."/>
            <person name="Liu H."/>
            <person name="Zhang D."/>
            <person name="Fang L."/>
            <person name="Ye C."/>
            <person name="Zhang J."/>
            <person name="Hu W."/>
            <person name="Xu A."/>
            <person name="Ren Y."/>
            <person name="Zhang G."/>
            <person name="Bruford M.W."/>
            <person name="Li Q."/>
            <person name="Ma L."/>
            <person name="Guo Y."/>
            <person name="An N."/>
            <person name="Hu Y."/>
            <person name="Zheng Y."/>
            <person name="Shi Y."/>
            <person name="Li Z."/>
            <person name="Liu Q."/>
            <person name="Chen Y."/>
            <person name="Zhao J."/>
            <person name="Qu N."/>
            <person name="Zhao S."/>
            <person name="Tian F."/>
            <person name="Wang X."/>
            <person name="Wang H."/>
            <person name="Xu L."/>
            <person name="Liu X."/>
            <person name="Vinar T."/>
            <person name="Wang Y."/>
            <person name="Lam T.W."/>
            <person name="Yiu S.M."/>
            <person name="Liu S."/>
            <person name="Zhang H."/>
            <person name="Li D."/>
            <person name="Huang Y."/>
            <person name="Wang X."/>
            <person name="Yang G."/>
            <person name="Jiang Z."/>
            <person name="Wang J."/>
            <person name="Qin N."/>
            <person name="Li L."/>
            <person name="Li J."/>
            <person name="Bolund L."/>
            <person name="Kristiansen K."/>
            <person name="Wong G.K."/>
            <person name="Olson M."/>
            <person name="Zhang X."/>
            <person name="Li S."/>
            <person name="Yang H."/>
            <person name="Wang J."/>
            <person name="Wang J."/>
        </authorList>
    </citation>
    <scope>NUCLEOTIDE SEQUENCE [LARGE SCALE GENOMIC DNA]</scope>
</reference>
<accession>A0A7N5KND8</accession>
<proteinExistence type="predicted"/>
<sequence length="148" mass="16601">MGSQGPGGPPGVRAPYTVLLLPLGTSRQDPGARSFFLWLQRMQALEREQDALWQGLELLGHGRAWFEGCLREAQQRQLHLGALGENFLTDLHSELHGPQLAQIQKVNMCLQNLIQEKELSRQQKGSIQPKRETAQPGCPKMQWGPTRV</sequence>
<dbReference type="Pfam" id="PF11414">
    <property type="entry name" value="Suppressor_APC"/>
    <property type="match status" value="1"/>
</dbReference>
<name>A0A7N5KND8_AILME</name>
<dbReference type="Ensembl" id="ENSAMET00000044029.1">
    <property type="protein sequence ID" value="ENSAMEP00000042485.1"/>
    <property type="gene ID" value="ENSAMEG00000006366.2"/>
</dbReference>
<gene>
    <name evidence="2" type="primary">SAPCD1</name>
</gene>
<dbReference type="InterPro" id="IPR026828">
    <property type="entry name" value="SAPC2_1/2"/>
</dbReference>
<evidence type="ECO:0000313" key="2">
    <source>
        <dbReference type="Ensembl" id="ENSAMEP00000042485.1"/>
    </source>
</evidence>
<reference evidence="2" key="2">
    <citation type="submission" date="2025-08" db="UniProtKB">
        <authorList>
            <consortium name="Ensembl"/>
        </authorList>
    </citation>
    <scope>IDENTIFICATION</scope>
</reference>